<name>A0AAV2HXE8_LYMST</name>
<comment type="caution">
    <text evidence="11">The sequence shown here is derived from an EMBL/GenBank/DDBJ whole genome shotgun (WGS) entry which is preliminary data.</text>
</comment>
<evidence type="ECO:0000256" key="1">
    <source>
        <dbReference type="ARBA" id="ARBA00004141"/>
    </source>
</evidence>
<dbReference type="InterPro" id="IPR017452">
    <property type="entry name" value="GPCR_Rhodpsn_7TM"/>
</dbReference>
<dbReference type="InterPro" id="IPR000276">
    <property type="entry name" value="GPCR_Rhodpsn"/>
</dbReference>
<keyword evidence="6" id="KW-0675">Receptor</keyword>
<accession>A0AAV2HXE8</accession>
<feature type="non-terminal residue" evidence="11">
    <location>
        <position position="1"/>
    </location>
</feature>
<organism evidence="11 12">
    <name type="scientific">Lymnaea stagnalis</name>
    <name type="common">Great pond snail</name>
    <name type="synonym">Helix stagnalis</name>
    <dbReference type="NCBI Taxonomy" id="6523"/>
    <lineage>
        <taxon>Eukaryota</taxon>
        <taxon>Metazoa</taxon>
        <taxon>Spiralia</taxon>
        <taxon>Lophotrochozoa</taxon>
        <taxon>Mollusca</taxon>
        <taxon>Gastropoda</taxon>
        <taxon>Heterobranchia</taxon>
        <taxon>Euthyneura</taxon>
        <taxon>Panpulmonata</taxon>
        <taxon>Hygrophila</taxon>
        <taxon>Lymnaeoidea</taxon>
        <taxon>Lymnaeidae</taxon>
        <taxon>Lymnaea</taxon>
    </lineage>
</organism>
<evidence type="ECO:0000256" key="9">
    <source>
        <dbReference type="SAM" id="Phobius"/>
    </source>
</evidence>
<dbReference type="PANTHER" id="PTHR45695:SF9">
    <property type="entry name" value="LEUCOKININ RECEPTOR"/>
    <property type="match status" value="1"/>
</dbReference>
<evidence type="ECO:0000256" key="6">
    <source>
        <dbReference type="ARBA" id="ARBA00023170"/>
    </source>
</evidence>
<feature type="domain" description="G-protein coupled receptors family 1 profile" evidence="10">
    <location>
        <begin position="4"/>
        <end position="312"/>
    </location>
</feature>
<dbReference type="SUPFAM" id="SSF81321">
    <property type="entry name" value="Family A G protein-coupled receptor-like"/>
    <property type="match status" value="1"/>
</dbReference>
<keyword evidence="7" id="KW-0807">Transducer</keyword>
<feature type="transmembrane region" description="Helical" evidence="9">
    <location>
        <begin position="67"/>
        <end position="94"/>
    </location>
</feature>
<dbReference type="Gene3D" id="1.20.1070.10">
    <property type="entry name" value="Rhodopsin 7-helix transmembrane proteins"/>
    <property type="match status" value="1"/>
</dbReference>
<dbReference type="EMBL" id="CAXITT010000245">
    <property type="protein sequence ID" value="CAL1536998.1"/>
    <property type="molecule type" value="Genomic_DNA"/>
</dbReference>
<keyword evidence="12" id="KW-1185">Reference proteome</keyword>
<dbReference type="GO" id="GO:0004930">
    <property type="term" value="F:G protein-coupled receptor activity"/>
    <property type="evidence" value="ECO:0007669"/>
    <property type="project" value="UniProtKB-KW"/>
</dbReference>
<proteinExistence type="predicted"/>
<evidence type="ECO:0000256" key="5">
    <source>
        <dbReference type="ARBA" id="ARBA00023136"/>
    </source>
</evidence>
<comment type="subcellular location">
    <subcellularLocation>
        <location evidence="1">Membrane</location>
        <topology evidence="1">Multi-pass membrane protein</topology>
    </subcellularLocation>
</comment>
<keyword evidence="4" id="KW-0297">G-protein coupled receptor</keyword>
<dbReference type="AlphaFoldDB" id="A0AAV2HXE8"/>
<dbReference type="Pfam" id="PF00001">
    <property type="entry name" value="7tm_1"/>
    <property type="match status" value="1"/>
</dbReference>
<gene>
    <name evidence="11" type="ORF">GSLYS_00010911001</name>
</gene>
<evidence type="ECO:0000313" key="12">
    <source>
        <dbReference type="Proteomes" id="UP001497497"/>
    </source>
</evidence>
<dbReference type="PANTHER" id="PTHR45695">
    <property type="entry name" value="LEUCOKININ RECEPTOR-RELATED"/>
    <property type="match status" value="1"/>
</dbReference>
<evidence type="ECO:0000256" key="8">
    <source>
        <dbReference type="SAM" id="MobiDB-lite"/>
    </source>
</evidence>
<feature type="transmembrane region" description="Helical" evidence="9">
    <location>
        <begin position="172"/>
        <end position="190"/>
    </location>
</feature>
<sequence>GLSGNACSFRTFVSMGLRDWVTITFAWLAVADSFFLMAVVVISFAYFVAAIEQWNSGSGFMFPADPFAVGIFFVNCGGGPYTLTMLTTTFIALARCMGVVKPLTFRHSFSRMRTVAILSTFSVLSLLSVIPILIFMDLKRREGPAANSTRLFLWLSQDRKQVKDILWPIRDAFLPLSAQVILLLCVYFMAGSLHESSRFRRADTRQSKHLPANAPSHTRDSLKADGLQGRDAQKTSNPTFHLSGKELKVIQQMLFISSIFIVCNTPKIVLNLTELCFPEFNIADDLQGVYYTMVNIRDFFQTVNSSVNIFIYYHYSSKFRQHFKELF</sequence>
<feature type="non-terminal residue" evidence="11">
    <location>
        <position position="327"/>
    </location>
</feature>
<evidence type="ECO:0000256" key="3">
    <source>
        <dbReference type="ARBA" id="ARBA00022989"/>
    </source>
</evidence>
<keyword evidence="3 9" id="KW-1133">Transmembrane helix</keyword>
<dbReference type="PROSITE" id="PS50262">
    <property type="entry name" value="G_PROTEIN_RECEP_F1_2"/>
    <property type="match status" value="1"/>
</dbReference>
<keyword evidence="2 9" id="KW-0812">Transmembrane</keyword>
<dbReference type="GO" id="GO:0005886">
    <property type="term" value="C:plasma membrane"/>
    <property type="evidence" value="ECO:0007669"/>
    <property type="project" value="TreeGrafter"/>
</dbReference>
<evidence type="ECO:0000256" key="2">
    <source>
        <dbReference type="ARBA" id="ARBA00022692"/>
    </source>
</evidence>
<evidence type="ECO:0000259" key="10">
    <source>
        <dbReference type="PROSITE" id="PS50262"/>
    </source>
</evidence>
<evidence type="ECO:0000256" key="4">
    <source>
        <dbReference type="ARBA" id="ARBA00023040"/>
    </source>
</evidence>
<reference evidence="11 12" key="1">
    <citation type="submission" date="2024-04" db="EMBL/GenBank/DDBJ databases">
        <authorList>
            <consortium name="Genoscope - CEA"/>
            <person name="William W."/>
        </authorList>
    </citation>
    <scope>NUCLEOTIDE SEQUENCE [LARGE SCALE GENOMIC DNA]</scope>
</reference>
<feature type="region of interest" description="Disordered" evidence="8">
    <location>
        <begin position="200"/>
        <end position="238"/>
    </location>
</feature>
<feature type="transmembrane region" description="Helical" evidence="9">
    <location>
        <begin position="20"/>
        <end position="47"/>
    </location>
</feature>
<evidence type="ECO:0000256" key="7">
    <source>
        <dbReference type="ARBA" id="ARBA00023224"/>
    </source>
</evidence>
<dbReference type="Proteomes" id="UP001497497">
    <property type="component" value="Unassembled WGS sequence"/>
</dbReference>
<protein>
    <recommendedName>
        <fullName evidence="10">G-protein coupled receptors family 1 profile domain-containing protein</fullName>
    </recommendedName>
</protein>
<evidence type="ECO:0000313" key="11">
    <source>
        <dbReference type="EMBL" id="CAL1536998.1"/>
    </source>
</evidence>
<feature type="transmembrane region" description="Helical" evidence="9">
    <location>
        <begin position="115"/>
        <end position="136"/>
    </location>
</feature>
<keyword evidence="5 9" id="KW-0472">Membrane</keyword>